<evidence type="ECO:0000313" key="9">
    <source>
        <dbReference type="Proteomes" id="UP001210720"/>
    </source>
</evidence>
<feature type="domain" description="PDZ" evidence="7">
    <location>
        <begin position="276"/>
        <end position="341"/>
    </location>
</feature>
<dbReference type="InterPro" id="IPR001940">
    <property type="entry name" value="Peptidase_S1C"/>
</dbReference>
<keyword evidence="2" id="KW-0645">Protease</keyword>
<dbReference type="EMBL" id="JAQIOY010000001">
    <property type="protein sequence ID" value="MDA7423123.1"/>
    <property type="molecule type" value="Genomic_DNA"/>
</dbReference>
<dbReference type="SUPFAM" id="SSF50156">
    <property type="entry name" value="PDZ domain-like"/>
    <property type="match status" value="2"/>
</dbReference>
<feature type="chain" id="PRO_5046940922" evidence="6">
    <location>
        <begin position="18"/>
        <end position="457"/>
    </location>
</feature>
<proteinExistence type="inferred from homology"/>
<feature type="region of interest" description="Disordered" evidence="5">
    <location>
        <begin position="341"/>
        <end position="364"/>
    </location>
</feature>
<accession>A0ABT4XMG0</accession>
<sequence>MIRILSILFLLASPVYAETRVPQNQAEISLSFAPLVKQAAPAVVNIYARRVVQQSRSPFADDPFFGGLFRDLNNRPRVQNSLGSGVILSADGIAVSNYHVVGQATDIRVVLNDRREFEARVLLSDEEVDLAILQLLDATDMPHMDLRDSDTVEVGELVLAIGNPFGVGQTVSSGIVSGLARTGTATGSARGYFIQTDAPINPGNSGGALIDVAGRLIGVNTSILTRSGGSNGIGFAIPSSLVREFVSQARAGQSRFQRPWAGMTGQPVDADLSESLGLGLPGGVVVVQMHPASPFATAGLEAGDVVSTVDGQPVNTPAEMLFRMSVRGIGEAAEITFTRGGRTRSADVTMMRPPADPPSDPVTSDERAVLPGLTVARLNPAVADEFGLPFGATGIVVIDPGPYGVRAGLQSGDIIRAINGLAPRAPSDVDRILKRAAPRIQIEAQRGNRRIALRFRV</sequence>
<protein>
    <submittedName>
        <fullName evidence="8">Trypsin-like peptidase domain-containing protein</fullName>
    </submittedName>
</protein>
<evidence type="ECO:0000256" key="1">
    <source>
        <dbReference type="ARBA" id="ARBA00010541"/>
    </source>
</evidence>
<evidence type="ECO:0000259" key="7">
    <source>
        <dbReference type="PROSITE" id="PS50106"/>
    </source>
</evidence>
<dbReference type="InterPro" id="IPR001478">
    <property type="entry name" value="PDZ"/>
</dbReference>
<dbReference type="Pfam" id="PF13365">
    <property type="entry name" value="Trypsin_2"/>
    <property type="match status" value="1"/>
</dbReference>
<evidence type="ECO:0000256" key="5">
    <source>
        <dbReference type="SAM" id="MobiDB-lite"/>
    </source>
</evidence>
<evidence type="ECO:0000256" key="3">
    <source>
        <dbReference type="ARBA" id="ARBA00022801"/>
    </source>
</evidence>
<dbReference type="SMART" id="SM00228">
    <property type="entry name" value="PDZ"/>
    <property type="match status" value="2"/>
</dbReference>
<dbReference type="Proteomes" id="UP001210720">
    <property type="component" value="Unassembled WGS sequence"/>
</dbReference>
<evidence type="ECO:0000256" key="4">
    <source>
        <dbReference type="ARBA" id="ARBA00022825"/>
    </source>
</evidence>
<comment type="caution">
    <text evidence="8">The sequence shown here is derived from an EMBL/GenBank/DDBJ whole genome shotgun (WGS) entry which is preliminary data.</text>
</comment>
<dbReference type="PANTHER" id="PTHR22939:SF129">
    <property type="entry name" value="SERINE PROTEASE HTRA2, MITOCHONDRIAL"/>
    <property type="match status" value="1"/>
</dbReference>
<evidence type="ECO:0000256" key="6">
    <source>
        <dbReference type="SAM" id="SignalP"/>
    </source>
</evidence>
<keyword evidence="9" id="KW-1185">Reference proteome</keyword>
<keyword evidence="3" id="KW-0378">Hydrolase</keyword>
<dbReference type="Pfam" id="PF13180">
    <property type="entry name" value="PDZ_2"/>
    <property type="match status" value="1"/>
</dbReference>
<keyword evidence="6" id="KW-0732">Signal</keyword>
<dbReference type="PANTHER" id="PTHR22939">
    <property type="entry name" value="SERINE PROTEASE FAMILY S1C HTRA-RELATED"/>
    <property type="match status" value="1"/>
</dbReference>
<comment type="similarity">
    <text evidence="1">Belongs to the peptidase S1C family.</text>
</comment>
<feature type="domain" description="PDZ" evidence="7">
    <location>
        <begin position="375"/>
        <end position="448"/>
    </location>
</feature>
<dbReference type="InterPro" id="IPR036034">
    <property type="entry name" value="PDZ_sf"/>
</dbReference>
<name>A0ABT4XMG0_9RHOB</name>
<keyword evidence="4" id="KW-0720">Serine protease</keyword>
<dbReference type="Pfam" id="PF17820">
    <property type="entry name" value="PDZ_6"/>
    <property type="match status" value="1"/>
</dbReference>
<dbReference type="InterPro" id="IPR009003">
    <property type="entry name" value="Peptidase_S1_PA"/>
</dbReference>
<evidence type="ECO:0000313" key="8">
    <source>
        <dbReference type="EMBL" id="MDA7423123.1"/>
    </source>
</evidence>
<evidence type="ECO:0000256" key="2">
    <source>
        <dbReference type="ARBA" id="ARBA00022670"/>
    </source>
</evidence>
<dbReference type="PROSITE" id="PS50106">
    <property type="entry name" value="PDZ"/>
    <property type="match status" value="2"/>
</dbReference>
<dbReference type="PRINTS" id="PR00834">
    <property type="entry name" value="PROTEASES2C"/>
</dbReference>
<dbReference type="Gene3D" id="2.40.10.120">
    <property type="match status" value="1"/>
</dbReference>
<dbReference type="Gene3D" id="2.30.42.10">
    <property type="match status" value="2"/>
</dbReference>
<organism evidence="8 9">
    <name type="scientific">Thalassococcus lentus</name>
    <dbReference type="NCBI Taxonomy" id="1210524"/>
    <lineage>
        <taxon>Bacteria</taxon>
        <taxon>Pseudomonadati</taxon>
        <taxon>Pseudomonadota</taxon>
        <taxon>Alphaproteobacteria</taxon>
        <taxon>Rhodobacterales</taxon>
        <taxon>Roseobacteraceae</taxon>
        <taxon>Thalassococcus</taxon>
    </lineage>
</organism>
<dbReference type="SUPFAM" id="SSF50494">
    <property type="entry name" value="Trypsin-like serine proteases"/>
    <property type="match status" value="1"/>
</dbReference>
<gene>
    <name evidence="8" type="ORF">PFY00_00160</name>
</gene>
<feature type="signal peptide" evidence="6">
    <location>
        <begin position="1"/>
        <end position="17"/>
    </location>
</feature>
<reference evidence="8 9" key="1">
    <citation type="submission" date="2023-01" db="EMBL/GenBank/DDBJ databases">
        <title>Thalassococcus onchidii sp. nov., isolated from a marine invertebrate from the South China Sea.</title>
        <authorList>
            <person name="Xu S."/>
            <person name="Liu Z."/>
            <person name="Xu Y."/>
        </authorList>
    </citation>
    <scope>NUCLEOTIDE SEQUENCE [LARGE SCALE GENOMIC DNA]</scope>
    <source>
        <strain evidence="8 9">KCTC 32084</strain>
    </source>
</reference>
<dbReference type="RefSeq" id="WP_271430493.1">
    <property type="nucleotide sequence ID" value="NZ_JAQIOY010000001.1"/>
</dbReference>
<dbReference type="InterPro" id="IPR041489">
    <property type="entry name" value="PDZ_6"/>
</dbReference>